<evidence type="ECO:0000256" key="6">
    <source>
        <dbReference type="ARBA" id="ARBA00023136"/>
    </source>
</evidence>
<comment type="caution">
    <text evidence="9">The sequence shown here is derived from an EMBL/GenBank/DDBJ whole genome shotgun (WGS) entry which is preliminary data.</text>
</comment>
<protein>
    <recommendedName>
        <fullName evidence="11">Biopolymer transporter ExbD</fullName>
    </recommendedName>
</protein>
<keyword evidence="6 8" id="KW-0472">Membrane</keyword>
<keyword evidence="7" id="KW-0813">Transport</keyword>
<dbReference type="AlphaFoldDB" id="A0A1F6T4M4"/>
<dbReference type="GO" id="GO:0015031">
    <property type="term" value="P:protein transport"/>
    <property type="evidence" value="ECO:0007669"/>
    <property type="project" value="UniProtKB-KW"/>
</dbReference>
<comment type="subcellular location">
    <subcellularLocation>
        <location evidence="1">Cell membrane</location>
        <topology evidence="1">Single-pass membrane protein</topology>
    </subcellularLocation>
    <subcellularLocation>
        <location evidence="7">Cell membrane</location>
        <topology evidence="7">Single-pass type II membrane protein</topology>
    </subcellularLocation>
</comment>
<dbReference type="PANTHER" id="PTHR30558">
    <property type="entry name" value="EXBD MEMBRANE COMPONENT OF PMF-DRIVEN MACROMOLECULE IMPORT SYSTEM"/>
    <property type="match status" value="1"/>
</dbReference>
<keyword evidence="3" id="KW-1003">Cell membrane</keyword>
<proteinExistence type="inferred from homology"/>
<dbReference type="STRING" id="1817756.A2140_01440"/>
<comment type="similarity">
    <text evidence="2 7">Belongs to the ExbD/TolR family.</text>
</comment>
<evidence type="ECO:0000256" key="2">
    <source>
        <dbReference type="ARBA" id="ARBA00005811"/>
    </source>
</evidence>
<evidence type="ECO:0000256" key="5">
    <source>
        <dbReference type="ARBA" id="ARBA00022989"/>
    </source>
</evidence>
<accession>A0A1F6T4M4</accession>
<sequence length="140" mass="15529">MRFRASEDEEPEINLIPLIDVLVLTLIFLLVTTSFSKESQLRLRLPEASTQAKPMNAHLRIVIDSRGQYYINDKQLINATPETLRSAMSKAAAGRREPVVVVQADGRTPHEAVVRVMDAARRLGYGQLTFATQQPAGSSP</sequence>
<evidence type="ECO:0008006" key="11">
    <source>
        <dbReference type="Google" id="ProtNLM"/>
    </source>
</evidence>
<dbReference type="Pfam" id="PF02472">
    <property type="entry name" value="ExbD"/>
    <property type="match status" value="1"/>
</dbReference>
<keyword evidence="5 8" id="KW-1133">Transmembrane helix</keyword>
<evidence type="ECO:0000313" key="9">
    <source>
        <dbReference type="EMBL" id="OGI40082.1"/>
    </source>
</evidence>
<dbReference type="GO" id="GO:0005886">
    <property type="term" value="C:plasma membrane"/>
    <property type="evidence" value="ECO:0007669"/>
    <property type="project" value="UniProtKB-SubCell"/>
</dbReference>
<reference evidence="9 10" key="1">
    <citation type="journal article" date="2016" name="Nat. Commun.">
        <title>Thousands of microbial genomes shed light on interconnected biogeochemical processes in an aquifer system.</title>
        <authorList>
            <person name="Anantharaman K."/>
            <person name="Brown C.T."/>
            <person name="Hug L.A."/>
            <person name="Sharon I."/>
            <person name="Castelle C.J."/>
            <person name="Probst A.J."/>
            <person name="Thomas B.C."/>
            <person name="Singh A."/>
            <person name="Wilkins M.J."/>
            <person name="Karaoz U."/>
            <person name="Brodie E.L."/>
            <person name="Williams K.H."/>
            <person name="Hubbard S.S."/>
            <person name="Banfield J.F."/>
        </authorList>
    </citation>
    <scope>NUCLEOTIDE SEQUENCE [LARGE SCALE GENOMIC DNA]</scope>
</reference>
<organism evidence="9 10">
    <name type="scientific">Candidatus Muproteobacteria bacterium RBG_16_62_13</name>
    <dbReference type="NCBI Taxonomy" id="1817756"/>
    <lineage>
        <taxon>Bacteria</taxon>
        <taxon>Pseudomonadati</taxon>
        <taxon>Pseudomonadota</taxon>
        <taxon>Candidatus Muproteobacteria</taxon>
    </lineage>
</organism>
<evidence type="ECO:0000256" key="7">
    <source>
        <dbReference type="RuleBase" id="RU003879"/>
    </source>
</evidence>
<gene>
    <name evidence="9" type="ORF">A2140_01440</name>
</gene>
<evidence type="ECO:0000256" key="4">
    <source>
        <dbReference type="ARBA" id="ARBA00022692"/>
    </source>
</evidence>
<dbReference type="GO" id="GO:0022857">
    <property type="term" value="F:transmembrane transporter activity"/>
    <property type="evidence" value="ECO:0007669"/>
    <property type="project" value="InterPro"/>
</dbReference>
<dbReference type="EMBL" id="MFSQ01000067">
    <property type="protein sequence ID" value="OGI40082.1"/>
    <property type="molecule type" value="Genomic_DNA"/>
</dbReference>
<evidence type="ECO:0000256" key="3">
    <source>
        <dbReference type="ARBA" id="ARBA00022475"/>
    </source>
</evidence>
<keyword evidence="4 7" id="KW-0812">Transmembrane</keyword>
<keyword evidence="7" id="KW-0653">Protein transport</keyword>
<evidence type="ECO:0000313" key="10">
    <source>
        <dbReference type="Proteomes" id="UP000178379"/>
    </source>
</evidence>
<dbReference type="InterPro" id="IPR003400">
    <property type="entry name" value="ExbD"/>
</dbReference>
<dbReference type="Proteomes" id="UP000178379">
    <property type="component" value="Unassembled WGS sequence"/>
</dbReference>
<dbReference type="PANTHER" id="PTHR30558:SF3">
    <property type="entry name" value="BIOPOLYMER TRANSPORT PROTEIN EXBD-RELATED"/>
    <property type="match status" value="1"/>
</dbReference>
<feature type="transmembrane region" description="Helical" evidence="8">
    <location>
        <begin position="15"/>
        <end position="35"/>
    </location>
</feature>
<name>A0A1F6T4M4_9PROT</name>
<dbReference type="Gene3D" id="3.30.420.270">
    <property type="match status" value="1"/>
</dbReference>
<evidence type="ECO:0000256" key="1">
    <source>
        <dbReference type="ARBA" id="ARBA00004162"/>
    </source>
</evidence>
<evidence type="ECO:0000256" key="8">
    <source>
        <dbReference type="SAM" id="Phobius"/>
    </source>
</evidence>